<dbReference type="EMBL" id="JAJPPU010000001">
    <property type="protein sequence ID" value="MCD8472031.1"/>
    <property type="molecule type" value="Genomic_DNA"/>
</dbReference>
<sequence length="573" mass="63071">MHRTFLLSLAVCTGLVSCQRTPAPTPALSTAEATSSTNSHVFSAEITVSDVAELLKSFTSKASEDRGPNSNGEEKTIAYLRDQMLRIGLQPGNGDSWFQAVPVIETTTDPTTAPVLHTAGQSRPLTFGRDILLGTRTAQPEVKLDNSELVFVGYGVDAPEQQWNDYANQNWKGKTVVMLINNPDFHKGDTKLASGKHMTYYGYWTYKFEEAARKGAAAALIVHDSMGTAYNWDALHQSWSGPRYDLRAVDDSEPRLQVQGWISQQTARQLFADAGLDLNNAYRNASKRSFKPISLNARWSVDLKSTITQKTSHNVIGVLPGNQHADEAVIYTAHWDHLGKPTDNLSNDYTEMANNGIGVAGILEIAGTFTHQRPRPERSVVFLATAFKESGMLGSKYYVQHPSFPLDKIAGVINLDTMSASKRTRDLTVIGFGSSQLEDILKPVAALQGRTLHGETSPQNGAYFRSDHINFAKAGVPALYTHGGEFLRNGSTIAWHKTNKNDAPPRYHPNDIYNPATWTLDGTVDDLQALYEVGRALTIGGQWPNWYAGHPFKATRDRMMASKPTLMLNTAAQ</sequence>
<dbReference type="Proteomes" id="UP001430701">
    <property type="component" value="Unassembled WGS sequence"/>
</dbReference>
<feature type="domain" description="Peptidase M28" evidence="7">
    <location>
        <begin position="314"/>
        <end position="526"/>
    </location>
</feature>
<protein>
    <submittedName>
        <fullName evidence="8">Aminopeptidase</fullName>
    </submittedName>
    <submittedName>
        <fullName evidence="9">M28 family peptidase</fullName>
    </submittedName>
</protein>
<dbReference type="RefSeq" id="WP_038271233.1">
    <property type="nucleotide sequence ID" value="NZ_CP053627.1"/>
</dbReference>
<dbReference type="SUPFAM" id="SSF52025">
    <property type="entry name" value="PA domain"/>
    <property type="match status" value="1"/>
</dbReference>
<dbReference type="Gene3D" id="3.40.630.10">
    <property type="entry name" value="Zn peptidases"/>
    <property type="match status" value="1"/>
</dbReference>
<keyword evidence="1 8" id="KW-0031">Aminopeptidase</keyword>
<organism evidence="8 10">
    <name type="scientific">Xylella taiwanensis</name>
    <dbReference type="NCBI Taxonomy" id="1444770"/>
    <lineage>
        <taxon>Bacteria</taxon>
        <taxon>Pseudomonadati</taxon>
        <taxon>Pseudomonadota</taxon>
        <taxon>Gammaproteobacteria</taxon>
        <taxon>Lysobacterales</taxon>
        <taxon>Lysobacteraceae</taxon>
        <taxon>Xylella</taxon>
    </lineage>
</organism>
<evidence type="ECO:0000313" key="9">
    <source>
        <dbReference type="EMBL" id="MCD8472031.1"/>
    </source>
</evidence>
<accession>Z9JJT1</accession>
<dbReference type="InterPro" id="IPR046450">
    <property type="entry name" value="PA_dom_sf"/>
</dbReference>
<dbReference type="EMBL" id="JDSQ01000010">
    <property type="protein sequence ID" value="EWS78071.1"/>
    <property type="molecule type" value="Genomic_DNA"/>
</dbReference>
<dbReference type="KEGG" id="xtw:AB672_10745"/>
<keyword evidence="4" id="KW-0732">Signal</keyword>
<dbReference type="PANTHER" id="PTHR12147">
    <property type="entry name" value="METALLOPEPTIDASE M28 FAMILY MEMBER"/>
    <property type="match status" value="1"/>
</dbReference>
<evidence type="ECO:0000259" key="7">
    <source>
        <dbReference type="Pfam" id="PF04389"/>
    </source>
</evidence>
<dbReference type="STRING" id="1444770.AF72_07155"/>
<keyword evidence="5" id="KW-0378">Hydrolase</keyword>
<evidence type="ECO:0000256" key="5">
    <source>
        <dbReference type="ARBA" id="ARBA00022801"/>
    </source>
</evidence>
<dbReference type="GO" id="GO:0046872">
    <property type="term" value="F:metal ion binding"/>
    <property type="evidence" value="ECO:0007669"/>
    <property type="project" value="UniProtKB-KW"/>
</dbReference>
<dbReference type="Proteomes" id="UP000020406">
    <property type="component" value="Unassembled WGS sequence"/>
</dbReference>
<dbReference type="SUPFAM" id="SSF53187">
    <property type="entry name" value="Zn-dependent exopeptidases"/>
    <property type="match status" value="1"/>
</dbReference>
<dbReference type="OrthoDB" id="9778250at2"/>
<dbReference type="PANTHER" id="PTHR12147:SF56">
    <property type="entry name" value="AMINOPEPTIDASE YDR415C-RELATED"/>
    <property type="match status" value="1"/>
</dbReference>
<dbReference type="GO" id="GO:0004177">
    <property type="term" value="F:aminopeptidase activity"/>
    <property type="evidence" value="ECO:0007669"/>
    <property type="project" value="UniProtKB-KW"/>
</dbReference>
<comment type="caution">
    <text evidence="8">The sequence shown here is derived from an EMBL/GenBank/DDBJ whole genome shotgun (WGS) entry which is preliminary data.</text>
</comment>
<dbReference type="Pfam" id="PF04389">
    <property type="entry name" value="Peptidase_M28"/>
    <property type="match status" value="1"/>
</dbReference>
<dbReference type="PROSITE" id="PS51257">
    <property type="entry name" value="PROKAR_LIPOPROTEIN"/>
    <property type="match status" value="1"/>
</dbReference>
<keyword evidence="3" id="KW-0479">Metal-binding</keyword>
<evidence type="ECO:0000313" key="8">
    <source>
        <dbReference type="EMBL" id="EWS78071.1"/>
    </source>
</evidence>
<dbReference type="AlphaFoldDB" id="Z9JJT1"/>
<keyword evidence="11" id="KW-1185">Reference proteome</keyword>
<evidence type="ECO:0000256" key="3">
    <source>
        <dbReference type="ARBA" id="ARBA00022723"/>
    </source>
</evidence>
<keyword evidence="6" id="KW-0862">Zinc</keyword>
<name>Z9JJT1_9GAMM</name>
<evidence type="ECO:0000256" key="4">
    <source>
        <dbReference type="ARBA" id="ARBA00022729"/>
    </source>
</evidence>
<evidence type="ECO:0000313" key="11">
    <source>
        <dbReference type="Proteomes" id="UP001430701"/>
    </source>
</evidence>
<evidence type="ECO:0000313" key="10">
    <source>
        <dbReference type="Proteomes" id="UP000020406"/>
    </source>
</evidence>
<dbReference type="eggNOG" id="COG2234">
    <property type="taxonomic scope" value="Bacteria"/>
</dbReference>
<reference evidence="8 10" key="1">
    <citation type="journal article" date="2014" name="Genome Announc.">
        <title>Draft Genome Sequence of Xylella fastidiosa Pear Leaf Scorch Strain in Taiwan.</title>
        <authorList>
            <person name="Su C.C."/>
            <person name="Deng W.L."/>
            <person name="Jan F.J."/>
            <person name="Chang C.J."/>
            <person name="Huang H."/>
            <person name="Chen J."/>
        </authorList>
    </citation>
    <scope>NUCLEOTIDE SEQUENCE [LARGE SCALE GENOMIC DNA]</scope>
    <source>
        <strain evidence="8 10">PLS229</strain>
    </source>
</reference>
<keyword evidence="2" id="KW-0645">Protease</keyword>
<reference evidence="9" key="2">
    <citation type="submission" date="2021-11" db="EMBL/GenBank/DDBJ databases">
        <title>Genome sequence of Xylella taiwanensis PLS432.</title>
        <authorList>
            <person name="Weng L.-W."/>
            <person name="Su C.-C."/>
            <person name="Tsai C.-W."/>
            <person name="Kuo C.-H."/>
        </authorList>
    </citation>
    <scope>NUCLEOTIDE SEQUENCE</scope>
    <source>
        <strain evidence="9">PLS432</strain>
    </source>
</reference>
<dbReference type="PATRIC" id="fig|1444770.3.peg.1700"/>
<dbReference type="InterPro" id="IPR045175">
    <property type="entry name" value="M28_fam"/>
</dbReference>
<proteinExistence type="predicted"/>
<evidence type="ECO:0000256" key="1">
    <source>
        <dbReference type="ARBA" id="ARBA00022438"/>
    </source>
</evidence>
<evidence type="ECO:0000256" key="6">
    <source>
        <dbReference type="ARBA" id="ARBA00022833"/>
    </source>
</evidence>
<gene>
    <name evidence="8" type="ORF">AF72_07155</name>
    <name evidence="9" type="ORF">LPH55_00740</name>
</gene>
<dbReference type="GeneID" id="68901770"/>
<evidence type="ECO:0000256" key="2">
    <source>
        <dbReference type="ARBA" id="ARBA00022670"/>
    </source>
</evidence>
<dbReference type="InterPro" id="IPR007484">
    <property type="entry name" value="Peptidase_M28"/>
</dbReference>
<dbReference type="GO" id="GO:0008235">
    <property type="term" value="F:metalloexopeptidase activity"/>
    <property type="evidence" value="ECO:0007669"/>
    <property type="project" value="InterPro"/>
</dbReference>
<dbReference type="GO" id="GO:0006508">
    <property type="term" value="P:proteolysis"/>
    <property type="evidence" value="ECO:0007669"/>
    <property type="project" value="UniProtKB-KW"/>
</dbReference>